<dbReference type="Proteomes" id="UP000321570">
    <property type="component" value="Unassembled WGS sequence"/>
</dbReference>
<name>A0A564XYW5_HYMDI</name>
<protein>
    <submittedName>
        <fullName evidence="3">Uncharacterized protein</fullName>
    </submittedName>
</protein>
<evidence type="ECO:0000313" key="3">
    <source>
        <dbReference type="EMBL" id="VUZ39728.1"/>
    </source>
</evidence>
<organism evidence="3 4">
    <name type="scientific">Hymenolepis diminuta</name>
    <name type="common">Rat tapeworm</name>
    <dbReference type="NCBI Taxonomy" id="6216"/>
    <lineage>
        <taxon>Eukaryota</taxon>
        <taxon>Metazoa</taxon>
        <taxon>Spiralia</taxon>
        <taxon>Lophotrochozoa</taxon>
        <taxon>Platyhelminthes</taxon>
        <taxon>Cestoda</taxon>
        <taxon>Eucestoda</taxon>
        <taxon>Cyclophyllidea</taxon>
        <taxon>Hymenolepididae</taxon>
        <taxon>Hymenolepis</taxon>
    </lineage>
</organism>
<evidence type="ECO:0000256" key="1">
    <source>
        <dbReference type="SAM" id="MobiDB-lite"/>
    </source>
</evidence>
<sequence>MKADNCPNIPYETNDNKTIGRNERNSSNSNKNGGGSGDIVTPERRYNRSASFNKERIIKYHILLTLLVIFLLLLAFLFKSIVQWHKRAFP</sequence>
<feature type="region of interest" description="Disordered" evidence="1">
    <location>
        <begin position="1"/>
        <end position="42"/>
    </location>
</feature>
<feature type="compositionally biased region" description="Basic and acidic residues" evidence="1">
    <location>
        <begin position="14"/>
        <end position="24"/>
    </location>
</feature>
<dbReference type="AlphaFoldDB" id="A0A564XYW5"/>
<keyword evidence="2" id="KW-0812">Transmembrane</keyword>
<accession>A0A564XYW5</accession>
<evidence type="ECO:0000256" key="2">
    <source>
        <dbReference type="SAM" id="Phobius"/>
    </source>
</evidence>
<evidence type="ECO:0000313" key="4">
    <source>
        <dbReference type="Proteomes" id="UP000321570"/>
    </source>
</evidence>
<reference evidence="3 4" key="1">
    <citation type="submission" date="2019-07" db="EMBL/GenBank/DDBJ databases">
        <authorList>
            <person name="Jastrzebski P J."/>
            <person name="Paukszto L."/>
            <person name="Jastrzebski P J."/>
        </authorList>
    </citation>
    <scope>NUCLEOTIDE SEQUENCE [LARGE SCALE GENOMIC DNA]</scope>
    <source>
        <strain evidence="3 4">WMS-il1</strain>
    </source>
</reference>
<keyword evidence="2" id="KW-0472">Membrane</keyword>
<gene>
    <name evidence="3" type="ORF">WMSIL1_LOCUS960</name>
</gene>
<dbReference type="EMBL" id="CABIJS010000022">
    <property type="protein sequence ID" value="VUZ39728.1"/>
    <property type="molecule type" value="Genomic_DNA"/>
</dbReference>
<feature type="transmembrane region" description="Helical" evidence="2">
    <location>
        <begin position="57"/>
        <end position="78"/>
    </location>
</feature>
<proteinExistence type="predicted"/>
<keyword evidence="4" id="KW-1185">Reference proteome</keyword>
<keyword evidence="2" id="KW-1133">Transmembrane helix</keyword>